<proteinExistence type="predicted"/>
<dbReference type="InterPro" id="IPR036271">
    <property type="entry name" value="Tet_transcr_reg_TetR-rel_C_sf"/>
</dbReference>
<dbReference type="SUPFAM" id="SSF48498">
    <property type="entry name" value="Tetracyclin repressor-like, C-terminal domain"/>
    <property type="match status" value="1"/>
</dbReference>
<dbReference type="PANTHER" id="PTHR30055:SF222">
    <property type="entry name" value="REGULATORY PROTEIN"/>
    <property type="match status" value="1"/>
</dbReference>
<comment type="caution">
    <text evidence="4">The sequence shown here is derived from an EMBL/GenBank/DDBJ whole genome shotgun (WGS) entry which is preliminary data.</text>
</comment>
<organism evidence="4 5">
    <name type="scientific">Levilactobacillus hammesii DSM 16381</name>
    <dbReference type="NCBI Taxonomy" id="1423753"/>
    <lineage>
        <taxon>Bacteria</taxon>
        <taxon>Bacillati</taxon>
        <taxon>Bacillota</taxon>
        <taxon>Bacilli</taxon>
        <taxon>Lactobacillales</taxon>
        <taxon>Lactobacillaceae</taxon>
        <taxon>Levilactobacillus</taxon>
    </lineage>
</organism>
<evidence type="ECO:0000256" key="1">
    <source>
        <dbReference type="ARBA" id="ARBA00023125"/>
    </source>
</evidence>
<dbReference type="Proteomes" id="UP000051580">
    <property type="component" value="Unassembled WGS sequence"/>
</dbReference>
<dbReference type="EMBL" id="AZFS01000064">
    <property type="protein sequence ID" value="KRL93394.1"/>
    <property type="molecule type" value="Genomic_DNA"/>
</dbReference>
<dbReference type="PATRIC" id="fig|1423753.3.peg.1321"/>
<reference evidence="4 5" key="1">
    <citation type="journal article" date="2015" name="Genome Announc.">
        <title>Expanding the biotechnology potential of lactobacilli through comparative genomics of 213 strains and associated genera.</title>
        <authorList>
            <person name="Sun Z."/>
            <person name="Harris H.M."/>
            <person name="McCann A."/>
            <person name="Guo C."/>
            <person name="Argimon S."/>
            <person name="Zhang W."/>
            <person name="Yang X."/>
            <person name="Jeffery I.B."/>
            <person name="Cooney J.C."/>
            <person name="Kagawa T.F."/>
            <person name="Liu W."/>
            <person name="Song Y."/>
            <person name="Salvetti E."/>
            <person name="Wrobel A."/>
            <person name="Rasinkangas P."/>
            <person name="Parkhill J."/>
            <person name="Rea M.C."/>
            <person name="O'Sullivan O."/>
            <person name="Ritari J."/>
            <person name="Douillard F.P."/>
            <person name="Paul Ross R."/>
            <person name="Yang R."/>
            <person name="Briner A.E."/>
            <person name="Felis G.E."/>
            <person name="de Vos W.M."/>
            <person name="Barrangou R."/>
            <person name="Klaenhammer T.R."/>
            <person name="Caufield P.W."/>
            <person name="Cui Y."/>
            <person name="Zhang H."/>
            <person name="O'Toole P.W."/>
        </authorList>
    </citation>
    <scope>NUCLEOTIDE SEQUENCE [LARGE SCALE GENOMIC DNA]</scope>
    <source>
        <strain evidence="4 5">DSM 16381</strain>
    </source>
</reference>
<feature type="domain" description="HTH tetR-type" evidence="3">
    <location>
        <begin position="22"/>
        <end position="82"/>
    </location>
</feature>
<dbReference type="InterPro" id="IPR009057">
    <property type="entry name" value="Homeodomain-like_sf"/>
</dbReference>
<keyword evidence="5" id="KW-1185">Reference proteome</keyword>
<dbReference type="PANTHER" id="PTHR30055">
    <property type="entry name" value="HTH-TYPE TRANSCRIPTIONAL REGULATOR RUTR"/>
    <property type="match status" value="1"/>
</dbReference>
<evidence type="ECO:0000259" key="3">
    <source>
        <dbReference type="PROSITE" id="PS50977"/>
    </source>
</evidence>
<dbReference type="STRING" id="1423753.FD28_GL001271"/>
<evidence type="ECO:0000313" key="4">
    <source>
        <dbReference type="EMBL" id="KRL93394.1"/>
    </source>
</evidence>
<accession>A0A0R1UR47</accession>
<sequence length="215" mass="24495">MNGVEPNIFVNYRDWLEQQKMPKGKKAALVAAMTLFSENGFDGTSTVDVAKAAGISQATIFKYFHTKQDLMLAVVRPVMAHFFPQYRDEFFAGIAKQKTLTTMVHFMVTDRYAFIKGNEEAVKIIAMELMTNADVRQLFGKLVSDNDFDFLGELLQYFRETGELRDDIEAADLVRIMAGQLIGYLVQSNYAPFLLHGQEKDLQLMTEQIVRTIKK</sequence>
<dbReference type="PROSITE" id="PS50977">
    <property type="entry name" value="HTH_TETR_2"/>
    <property type="match status" value="1"/>
</dbReference>
<dbReference type="PROSITE" id="PS01081">
    <property type="entry name" value="HTH_TETR_1"/>
    <property type="match status" value="1"/>
</dbReference>
<name>A0A0R1UR47_9LACO</name>
<dbReference type="Pfam" id="PF00440">
    <property type="entry name" value="TetR_N"/>
    <property type="match status" value="1"/>
</dbReference>
<dbReference type="PRINTS" id="PR00455">
    <property type="entry name" value="HTHTETR"/>
</dbReference>
<dbReference type="InterPro" id="IPR050109">
    <property type="entry name" value="HTH-type_TetR-like_transc_reg"/>
</dbReference>
<dbReference type="InterPro" id="IPR001647">
    <property type="entry name" value="HTH_TetR"/>
</dbReference>
<gene>
    <name evidence="4" type="ORF">FD28_GL001271</name>
</gene>
<keyword evidence="1 2" id="KW-0238">DNA-binding</keyword>
<dbReference type="SUPFAM" id="SSF46689">
    <property type="entry name" value="Homeodomain-like"/>
    <property type="match status" value="1"/>
</dbReference>
<dbReference type="InterPro" id="IPR023772">
    <property type="entry name" value="DNA-bd_HTH_TetR-type_CS"/>
</dbReference>
<dbReference type="AlphaFoldDB" id="A0A0R1UR47"/>
<evidence type="ECO:0000256" key="2">
    <source>
        <dbReference type="PROSITE-ProRule" id="PRU00335"/>
    </source>
</evidence>
<evidence type="ECO:0000313" key="5">
    <source>
        <dbReference type="Proteomes" id="UP000051580"/>
    </source>
</evidence>
<dbReference type="GO" id="GO:0006355">
    <property type="term" value="P:regulation of DNA-templated transcription"/>
    <property type="evidence" value="ECO:0007669"/>
    <property type="project" value="UniProtKB-ARBA"/>
</dbReference>
<feature type="DNA-binding region" description="H-T-H motif" evidence="2">
    <location>
        <begin position="45"/>
        <end position="64"/>
    </location>
</feature>
<dbReference type="Gene3D" id="1.10.357.10">
    <property type="entry name" value="Tetracycline Repressor, domain 2"/>
    <property type="match status" value="1"/>
</dbReference>
<protein>
    <submittedName>
        <fullName evidence="4">Transcriptional regulator</fullName>
    </submittedName>
</protein>
<dbReference type="GO" id="GO:0003677">
    <property type="term" value="F:DNA binding"/>
    <property type="evidence" value="ECO:0007669"/>
    <property type="project" value="UniProtKB-UniRule"/>
</dbReference>